<evidence type="ECO:0000313" key="2">
    <source>
        <dbReference type="Proteomes" id="UP001064048"/>
    </source>
</evidence>
<name>A0ACC0KKI2_CHOFU</name>
<proteinExistence type="predicted"/>
<comment type="caution">
    <text evidence="1">The sequence shown here is derived from an EMBL/GenBank/DDBJ whole genome shotgun (WGS) entry which is preliminary data.</text>
</comment>
<gene>
    <name evidence="1" type="ORF">MSG28_010419</name>
</gene>
<keyword evidence="2" id="KW-1185">Reference proteome</keyword>
<dbReference type="EMBL" id="CM046117">
    <property type="protein sequence ID" value="KAI8437044.1"/>
    <property type="molecule type" value="Genomic_DNA"/>
</dbReference>
<protein>
    <submittedName>
        <fullName evidence="1">Uncharacterized protein</fullName>
    </submittedName>
</protein>
<organism evidence="1 2">
    <name type="scientific">Choristoneura fumiferana</name>
    <name type="common">Spruce budworm moth</name>
    <name type="synonym">Archips fumiferana</name>
    <dbReference type="NCBI Taxonomy" id="7141"/>
    <lineage>
        <taxon>Eukaryota</taxon>
        <taxon>Metazoa</taxon>
        <taxon>Ecdysozoa</taxon>
        <taxon>Arthropoda</taxon>
        <taxon>Hexapoda</taxon>
        <taxon>Insecta</taxon>
        <taxon>Pterygota</taxon>
        <taxon>Neoptera</taxon>
        <taxon>Endopterygota</taxon>
        <taxon>Lepidoptera</taxon>
        <taxon>Glossata</taxon>
        <taxon>Ditrysia</taxon>
        <taxon>Tortricoidea</taxon>
        <taxon>Tortricidae</taxon>
        <taxon>Tortricinae</taxon>
        <taxon>Choristoneura</taxon>
    </lineage>
</organism>
<reference evidence="1 2" key="1">
    <citation type="journal article" date="2022" name="Genome Biol. Evol.">
        <title>The Spruce Budworm Genome: Reconstructing the Evolutionary History of Antifreeze Proteins.</title>
        <authorList>
            <person name="Beliveau C."/>
            <person name="Gagne P."/>
            <person name="Picq S."/>
            <person name="Vernygora O."/>
            <person name="Keeling C.I."/>
            <person name="Pinkney K."/>
            <person name="Doucet D."/>
            <person name="Wen F."/>
            <person name="Johnston J.S."/>
            <person name="Maaroufi H."/>
            <person name="Boyle B."/>
            <person name="Laroche J."/>
            <person name="Dewar K."/>
            <person name="Juretic N."/>
            <person name="Blackburn G."/>
            <person name="Nisole A."/>
            <person name="Brunet B."/>
            <person name="Brandao M."/>
            <person name="Lumley L."/>
            <person name="Duan J."/>
            <person name="Quan G."/>
            <person name="Lucarotti C.J."/>
            <person name="Roe A.D."/>
            <person name="Sperling F.A.H."/>
            <person name="Levesque R.C."/>
            <person name="Cusson M."/>
        </authorList>
    </citation>
    <scope>NUCLEOTIDE SEQUENCE [LARGE SCALE GENOMIC DNA]</scope>
    <source>
        <strain evidence="1">Glfc:IPQL:Cfum</strain>
    </source>
</reference>
<dbReference type="Proteomes" id="UP001064048">
    <property type="component" value="Chromosome 17"/>
</dbReference>
<sequence length="430" mass="49516">MYRINLLLVGFATHVLSEPIKYCDYNTSVDISQGTHISNGDINFDGERYQQHEYFFDKKTGTQRGCICWKKICVRKCCPLGQGYTQNKSCANVSSPFDPPIWDDYGELKGVDVSKFHLLFGKVECLNAARLKLSQISDNLHLLKDPETKKNFTRLDALVCFANEDEEHNYTSSYVLLSGMLISCVFFIVTIAVYAWLPELQNLHGRVLMVYLACMCVGFAFLSSMQILLTVDNITINVCLGLTFVIYFALLSAFFWLNVMCFDIWWTFRTRRPRRTSPGLMRSYCFANEDEEHNYTVVTFVTFVIYFALLSAFFWLNVMCFDIWWTFSGKRGLSLERWSMRARFCAYAAYAFGFPTGLTVLLAALEFSGRSKFNEMFQISQSDSGDLRTIGNRDVKNWKEYQQQRGSLDTVRTSICCDSDNIRTTKTSSF</sequence>
<evidence type="ECO:0000313" key="1">
    <source>
        <dbReference type="EMBL" id="KAI8437044.1"/>
    </source>
</evidence>
<accession>A0ACC0KKI2</accession>